<keyword evidence="6" id="KW-0456">Lyase</keyword>
<dbReference type="FunFam" id="3.90.730.10:FF:000003">
    <property type="entry name" value="Ribonuclease 3"/>
    <property type="match status" value="1"/>
</dbReference>
<dbReference type="Gene3D" id="3.90.730.10">
    <property type="entry name" value="Ribonuclease T2-like"/>
    <property type="match status" value="1"/>
</dbReference>
<reference evidence="10" key="1">
    <citation type="submission" date="2020-06" db="EMBL/GenBank/DDBJ databases">
        <authorList>
            <person name="Li T."/>
            <person name="Hu X."/>
            <person name="Zhang T."/>
            <person name="Song X."/>
            <person name="Zhang H."/>
            <person name="Dai N."/>
            <person name="Sheng W."/>
            <person name="Hou X."/>
            <person name="Wei L."/>
        </authorList>
    </citation>
    <scope>NUCLEOTIDE SEQUENCE</scope>
    <source>
        <strain evidence="10">3651</strain>
        <tissue evidence="10">Leaf</tissue>
    </source>
</reference>
<feature type="active site" evidence="7">
    <location>
        <position position="83"/>
    </location>
</feature>
<evidence type="ECO:0000256" key="2">
    <source>
        <dbReference type="ARBA" id="ARBA00022722"/>
    </source>
</evidence>
<dbReference type="GO" id="GO:0003723">
    <property type="term" value="F:RNA binding"/>
    <property type="evidence" value="ECO:0007669"/>
    <property type="project" value="InterPro"/>
</dbReference>
<dbReference type="GO" id="GO:0006401">
    <property type="term" value="P:RNA catabolic process"/>
    <property type="evidence" value="ECO:0007669"/>
    <property type="project" value="TreeGrafter"/>
</dbReference>
<dbReference type="InterPro" id="IPR033697">
    <property type="entry name" value="Ribonuclease_T2_eukaryotic"/>
</dbReference>
<keyword evidence="9" id="KW-0732">Signal</keyword>
<dbReference type="PANTHER" id="PTHR11240:SF72">
    <property type="entry name" value="RIBONUCLEASE 1"/>
    <property type="match status" value="1"/>
</dbReference>
<dbReference type="Pfam" id="PF00445">
    <property type="entry name" value="Ribonuclease_T2"/>
    <property type="match status" value="1"/>
</dbReference>
<keyword evidence="3" id="KW-0255">Endonuclease</keyword>
<evidence type="ECO:0000256" key="8">
    <source>
        <dbReference type="RuleBase" id="RU004328"/>
    </source>
</evidence>
<feature type="chain" id="PRO_5042016523" evidence="9">
    <location>
        <begin position="26"/>
        <end position="250"/>
    </location>
</feature>
<organism evidence="10 11">
    <name type="scientific">Sesamum alatum</name>
    <dbReference type="NCBI Taxonomy" id="300844"/>
    <lineage>
        <taxon>Eukaryota</taxon>
        <taxon>Viridiplantae</taxon>
        <taxon>Streptophyta</taxon>
        <taxon>Embryophyta</taxon>
        <taxon>Tracheophyta</taxon>
        <taxon>Spermatophyta</taxon>
        <taxon>Magnoliopsida</taxon>
        <taxon>eudicotyledons</taxon>
        <taxon>Gunneridae</taxon>
        <taxon>Pentapetalae</taxon>
        <taxon>asterids</taxon>
        <taxon>lamiids</taxon>
        <taxon>Lamiales</taxon>
        <taxon>Pedaliaceae</taxon>
        <taxon>Sesamum</taxon>
    </lineage>
</organism>
<feature type="signal peptide" evidence="9">
    <location>
        <begin position="1"/>
        <end position="25"/>
    </location>
</feature>
<dbReference type="InterPro" id="IPR033130">
    <property type="entry name" value="RNase_T2_His_AS_2"/>
</dbReference>
<evidence type="ECO:0000256" key="5">
    <source>
        <dbReference type="ARBA" id="ARBA00023157"/>
    </source>
</evidence>
<keyword evidence="2" id="KW-0540">Nuclease</keyword>
<gene>
    <name evidence="10" type="ORF">Salat_1300400</name>
</gene>
<evidence type="ECO:0000256" key="4">
    <source>
        <dbReference type="ARBA" id="ARBA00022801"/>
    </source>
</evidence>
<dbReference type="InterPro" id="IPR036430">
    <property type="entry name" value="RNase_T2-like_sf"/>
</dbReference>
<evidence type="ECO:0000256" key="7">
    <source>
        <dbReference type="PIRSR" id="PIRSR633697-1"/>
    </source>
</evidence>
<dbReference type="SUPFAM" id="SSF55895">
    <property type="entry name" value="Ribonuclease Rh-like"/>
    <property type="match status" value="1"/>
</dbReference>
<reference evidence="10" key="2">
    <citation type="journal article" date="2024" name="Plant">
        <title>Genomic evolution and insights into agronomic trait innovations of Sesamum species.</title>
        <authorList>
            <person name="Miao H."/>
            <person name="Wang L."/>
            <person name="Qu L."/>
            <person name="Liu H."/>
            <person name="Sun Y."/>
            <person name="Le M."/>
            <person name="Wang Q."/>
            <person name="Wei S."/>
            <person name="Zheng Y."/>
            <person name="Lin W."/>
            <person name="Duan Y."/>
            <person name="Cao H."/>
            <person name="Xiong S."/>
            <person name="Wang X."/>
            <person name="Wei L."/>
            <person name="Li C."/>
            <person name="Ma Q."/>
            <person name="Ju M."/>
            <person name="Zhao R."/>
            <person name="Li G."/>
            <person name="Mu C."/>
            <person name="Tian Q."/>
            <person name="Mei H."/>
            <person name="Zhang T."/>
            <person name="Gao T."/>
            <person name="Zhang H."/>
        </authorList>
    </citation>
    <scope>NUCLEOTIDE SEQUENCE</scope>
    <source>
        <strain evidence="10">3651</strain>
    </source>
</reference>
<dbReference type="InterPro" id="IPR018188">
    <property type="entry name" value="RNase_T2_His_AS_1"/>
</dbReference>
<dbReference type="InterPro" id="IPR001568">
    <property type="entry name" value="RNase_T2-like"/>
</dbReference>
<protein>
    <submittedName>
        <fullName evidence="10">Extracellular ribonuclease LE</fullName>
    </submittedName>
</protein>
<dbReference type="PROSITE" id="PS00530">
    <property type="entry name" value="RNASE_T2_1"/>
    <property type="match status" value="1"/>
</dbReference>
<dbReference type="GO" id="GO:0033897">
    <property type="term" value="F:ribonuclease T2 activity"/>
    <property type="evidence" value="ECO:0007669"/>
    <property type="project" value="InterPro"/>
</dbReference>
<feature type="active site" evidence="7">
    <location>
        <position position="137"/>
    </location>
</feature>
<keyword evidence="5" id="KW-1015">Disulfide bond</keyword>
<keyword evidence="4" id="KW-0378">Hydrolase</keyword>
<dbReference type="Proteomes" id="UP001293254">
    <property type="component" value="Unassembled WGS sequence"/>
</dbReference>
<evidence type="ECO:0000313" key="11">
    <source>
        <dbReference type="Proteomes" id="UP001293254"/>
    </source>
</evidence>
<evidence type="ECO:0000256" key="1">
    <source>
        <dbReference type="ARBA" id="ARBA00007469"/>
    </source>
</evidence>
<comment type="caution">
    <text evidence="10">The sequence shown here is derived from an EMBL/GenBank/DDBJ whole genome shotgun (WGS) entry which is preliminary data.</text>
</comment>
<name>A0AAE1YH90_9LAMI</name>
<accession>A0AAE1YH90</accession>
<dbReference type="CDD" id="cd01061">
    <property type="entry name" value="RNase_T2_euk"/>
    <property type="match status" value="1"/>
</dbReference>
<keyword evidence="11" id="KW-1185">Reference proteome</keyword>
<dbReference type="AlphaFoldDB" id="A0AAE1YH90"/>
<dbReference type="EMBL" id="JACGWO010000004">
    <property type="protein sequence ID" value="KAK4429997.1"/>
    <property type="molecule type" value="Genomic_DNA"/>
</dbReference>
<proteinExistence type="inferred from homology"/>
<dbReference type="PROSITE" id="PS00531">
    <property type="entry name" value="RNASE_T2_2"/>
    <property type="match status" value="1"/>
</dbReference>
<dbReference type="GO" id="GO:0016787">
    <property type="term" value="F:hydrolase activity"/>
    <property type="evidence" value="ECO:0007669"/>
    <property type="project" value="UniProtKB-KW"/>
</dbReference>
<evidence type="ECO:0000313" key="10">
    <source>
        <dbReference type="EMBL" id="KAK4429997.1"/>
    </source>
</evidence>
<evidence type="ECO:0000256" key="6">
    <source>
        <dbReference type="ARBA" id="ARBA00023239"/>
    </source>
</evidence>
<comment type="similarity">
    <text evidence="1 8">Belongs to the RNase T2 family.</text>
</comment>
<sequence length="250" mass="27820">MGTKFNRSVLIKLLLLQCLSVLSEAQDSDFFYFVQQVTDTSMSEAQDFDFFYFVQQWPGSYCDTSQSCCYPTTGKPPSDFGIHGLWPNYKNGSYPSYCDPDNPYDESEISDLISSMQENWASLSCPSNNGSTFWSHEWEKHGTCSESVLDQHGYFQAALKLKSKVDLLQILQSAGINPDGRNYTVSVIASAIRDGIGYTPWIACNVDVAGNRQLYEVYVCVDTSGSSLIECPVFPQGDGKCTSSVEFPAF</sequence>
<evidence type="ECO:0000256" key="9">
    <source>
        <dbReference type="SAM" id="SignalP"/>
    </source>
</evidence>
<dbReference type="GO" id="GO:0005576">
    <property type="term" value="C:extracellular region"/>
    <property type="evidence" value="ECO:0007669"/>
    <property type="project" value="TreeGrafter"/>
</dbReference>
<evidence type="ECO:0000256" key="3">
    <source>
        <dbReference type="ARBA" id="ARBA00022759"/>
    </source>
</evidence>
<feature type="active site" evidence="7">
    <location>
        <position position="141"/>
    </location>
</feature>
<dbReference type="PANTHER" id="PTHR11240">
    <property type="entry name" value="RIBONUCLEASE T2"/>
    <property type="match status" value="1"/>
</dbReference>